<proteinExistence type="predicted"/>
<dbReference type="Proteomes" id="UP001162834">
    <property type="component" value="Chromosome"/>
</dbReference>
<protein>
    <submittedName>
        <fullName evidence="2">Uncharacterized protein</fullName>
    </submittedName>
</protein>
<keyword evidence="3" id="KW-1185">Reference proteome</keyword>
<evidence type="ECO:0000313" key="3">
    <source>
        <dbReference type="Proteomes" id="UP001162834"/>
    </source>
</evidence>
<dbReference type="KEGG" id="sbae:DSM104329_01883"/>
<gene>
    <name evidence="2" type="ORF">DSM104329_01883</name>
</gene>
<dbReference type="AlphaFoldDB" id="A0A9E6XW23"/>
<organism evidence="2 3">
    <name type="scientific">Capillimicrobium parvum</name>
    <dbReference type="NCBI Taxonomy" id="2884022"/>
    <lineage>
        <taxon>Bacteria</taxon>
        <taxon>Bacillati</taxon>
        <taxon>Actinomycetota</taxon>
        <taxon>Thermoleophilia</taxon>
        <taxon>Solirubrobacterales</taxon>
        <taxon>Capillimicrobiaceae</taxon>
        <taxon>Capillimicrobium</taxon>
    </lineage>
</organism>
<reference evidence="2" key="1">
    <citation type="journal article" date="2022" name="Int. J. Syst. Evol. Microbiol.">
        <title>Pseudomonas aegrilactucae sp. nov. and Pseudomonas morbosilactucae sp. nov., pathogens causing bacterial rot of lettuce in Japan.</title>
        <authorList>
            <person name="Sawada H."/>
            <person name="Fujikawa T."/>
            <person name="Satou M."/>
        </authorList>
    </citation>
    <scope>NUCLEOTIDE SEQUENCE</scope>
    <source>
        <strain evidence="2">0166_1</strain>
    </source>
</reference>
<evidence type="ECO:0000313" key="2">
    <source>
        <dbReference type="EMBL" id="UGS35493.1"/>
    </source>
</evidence>
<sequence length="62" mass="7086">MCFGSEIERSLHGECRTTEDVRQLFERYRAHARESAERIGRDMPAEQQPEAVPDAEPVLAGR</sequence>
<dbReference type="EMBL" id="CP087164">
    <property type="protein sequence ID" value="UGS35493.1"/>
    <property type="molecule type" value="Genomic_DNA"/>
</dbReference>
<name>A0A9E6XW23_9ACTN</name>
<feature type="compositionally biased region" description="Basic and acidic residues" evidence="1">
    <location>
        <begin position="35"/>
        <end position="44"/>
    </location>
</feature>
<accession>A0A9E6XW23</accession>
<evidence type="ECO:0000256" key="1">
    <source>
        <dbReference type="SAM" id="MobiDB-lite"/>
    </source>
</evidence>
<dbReference type="RefSeq" id="WP_259315179.1">
    <property type="nucleotide sequence ID" value="NZ_CP087164.1"/>
</dbReference>
<feature type="region of interest" description="Disordered" evidence="1">
    <location>
        <begin position="35"/>
        <end position="62"/>
    </location>
</feature>